<dbReference type="OrthoDB" id="2245989at2759"/>
<name>B8MND5_TALSN</name>
<dbReference type="eggNOG" id="ENOG502SMKX">
    <property type="taxonomic scope" value="Eukaryota"/>
</dbReference>
<organism evidence="1 2">
    <name type="scientific">Talaromyces stipitatus (strain ATCC 10500 / CBS 375.48 / QM 6759 / NRRL 1006)</name>
    <name type="common">Penicillium stipitatum</name>
    <dbReference type="NCBI Taxonomy" id="441959"/>
    <lineage>
        <taxon>Eukaryota</taxon>
        <taxon>Fungi</taxon>
        <taxon>Dikarya</taxon>
        <taxon>Ascomycota</taxon>
        <taxon>Pezizomycotina</taxon>
        <taxon>Eurotiomycetes</taxon>
        <taxon>Eurotiomycetidae</taxon>
        <taxon>Eurotiales</taxon>
        <taxon>Trichocomaceae</taxon>
        <taxon>Talaromyces</taxon>
        <taxon>Talaromyces sect. Talaromyces</taxon>
    </lineage>
</organism>
<dbReference type="InterPro" id="IPR021833">
    <property type="entry name" value="DUF3425"/>
</dbReference>
<keyword evidence="2" id="KW-1185">Reference proteome</keyword>
<dbReference type="PhylomeDB" id="B8MND5"/>
<dbReference type="OMA" id="PDHCLLT"/>
<sequence>MPMATVELAPMPQLAEARCKDDDWTGLSDKAERRRRQTRLALRALRKRKAAQRAVRLESGTEKFITHYREPGQNSQLHLASTLIIPSYVSVNGRIVPERYLYPLSRDHLLPLLEYNIYRATITNLLIIGHMHLIHENCGFHGPLTIFPNPYQGISIPPALRRTILQQTVSYPDWVDLIPSPQMRDNAIRTQHLFTNKDLASDILTGMMGQEDRKDPGMLVWSDPWDPSGWELTEGFVKKWGFLVQGCYDLFRSTNYWRNVRGERPLSLAAR</sequence>
<accession>B8MND5</accession>
<dbReference type="Pfam" id="PF11905">
    <property type="entry name" value="DUF3425"/>
    <property type="match status" value="1"/>
</dbReference>
<dbReference type="PANTHER" id="PTHR38116">
    <property type="entry name" value="CHROMOSOME 7, WHOLE GENOME SHOTGUN SEQUENCE"/>
    <property type="match status" value="1"/>
</dbReference>
<dbReference type="STRING" id="441959.B8MND5"/>
<dbReference type="HOGENOM" id="CLU_033726_0_1_1"/>
<protein>
    <submittedName>
        <fullName evidence="1">Uncharacterized protein</fullName>
    </submittedName>
</protein>
<proteinExistence type="predicted"/>
<dbReference type="AlphaFoldDB" id="B8MND5"/>
<dbReference type="GeneID" id="8100831"/>
<dbReference type="PANTHER" id="PTHR38116:SF1">
    <property type="entry name" value="BZIP DOMAIN-CONTAINING PROTEIN"/>
    <property type="match status" value="1"/>
</dbReference>
<dbReference type="VEuPathDB" id="FungiDB:TSTA_102550"/>
<dbReference type="RefSeq" id="XP_002486262.1">
    <property type="nucleotide sequence ID" value="XM_002486217.1"/>
</dbReference>
<evidence type="ECO:0000313" key="1">
    <source>
        <dbReference type="EMBL" id="EED14024.1"/>
    </source>
</evidence>
<dbReference type="EMBL" id="EQ962658">
    <property type="protein sequence ID" value="EED14024.1"/>
    <property type="molecule type" value="Genomic_DNA"/>
</dbReference>
<dbReference type="InParanoid" id="B8MND5"/>
<evidence type="ECO:0000313" key="2">
    <source>
        <dbReference type="Proteomes" id="UP000001745"/>
    </source>
</evidence>
<gene>
    <name evidence="1" type="ORF">TSTA_102550</name>
</gene>
<dbReference type="Proteomes" id="UP000001745">
    <property type="component" value="Unassembled WGS sequence"/>
</dbReference>
<reference evidence="2" key="1">
    <citation type="journal article" date="2015" name="Genome Announc.">
        <title>Genome sequence of the AIDS-associated pathogen Penicillium marneffei (ATCC18224) and its near taxonomic relative Talaromyces stipitatus (ATCC10500).</title>
        <authorList>
            <person name="Nierman W.C."/>
            <person name="Fedorova-Abrams N.D."/>
            <person name="Andrianopoulos A."/>
        </authorList>
    </citation>
    <scope>NUCLEOTIDE SEQUENCE [LARGE SCALE GENOMIC DNA]</scope>
    <source>
        <strain evidence="2">ATCC 10500 / CBS 375.48 / QM 6759 / NRRL 1006</strain>
    </source>
</reference>